<evidence type="ECO:0000313" key="2">
    <source>
        <dbReference type="EMBL" id="AFK51255.1"/>
    </source>
</evidence>
<reference evidence="2 3" key="1">
    <citation type="journal article" date="2012" name="J. Bacteriol.">
        <title>Complete genome sequence of the hyperthermophilic cellulolytic Crenarchaeon 'Thermogladius cellulolyticus' 1633.</title>
        <authorList>
            <person name="Mardanov A.V."/>
            <person name="Kochetkova T.V."/>
            <person name="Beletsky A.V."/>
            <person name="Bonch-Osmolovskaya E.A."/>
            <person name="Ravin N.V."/>
            <person name="Skryabin K.G."/>
        </authorList>
    </citation>
    <scope>NUCLEOTIDE SEQUENCE [LARGE SCALE GENOMIC DNA]</scope>
    <source>
        <strain evidence="3">DSM 22663 / VKM B-2946 / 1633</strain>
    </source>
</reference>
<dbReference type="Pfam" id="PF12849">
    <property type="entry name" value="PBP_like_2"/>
    <property type="match status" value="1"/>
</dbReference>
<feature type="domain" description="PBP" evidence="1">
    <location>
        <begin position="36"/>
        <end position="254"/>
    </location>
</feature>
<proteinExistence type="predicted"/>
<evidence type="ECO:0000259" key="1">
    <source>
        <dbReference type="Pfam" id="PF12849"/>
    </source>
</evidence>
<dbReference type="AlphaFoldDB" id="I3TER7"/>
<keyword evidence="3" id="KW-1185">Reference proteome</keyword>
<protein>
    <submittedName>
        <fullName evidence="2">ABC-type tungstate transport system, permease component, TupB</fullName>
    </submittedName>
</protein>
<dbReference type="Proteomes" id="UP000005270">
    <property type="component" value="Chromosome"/>
</dbReference>
<dbReference type="EMBL" id="CP003531">
    <property type="protein sequence ID" value="AFK51255.1"/>
    <property type="molecule type" value="Genomic_DNA"/>
</dbReference>
<dbReference type="HOGENOM" id="CLU_061511_0_0_2"/>
<dbReference type="SUPFAM" id="SSF53850">
    <property type="entry name" value="Periplasmic binding protein-like II"/>
    <property type="match status" value="1"/>
</dbReference>
<dbReference type="InterPro" id="IPR052738">
    <property type="entry name" value="ABC-Tungstate_binding"/>
</dbReference>
<dbReference type="InParanoid" id="I3TER7"/>
<dbReference type="InterPro" id="IPR024370">
    <property type="entry name" value="PBP_domain"/>
</dbReference>
<dbReference type="PANTHER" id="PTHR37945:SF1">
    <property type="entry name" value="EXTRACELLULAR TUNGSTATE BINDING PROTEIN"/>
    <property type="match status" value="1"/>
</dbReference>
<sequence>MFTVSKTVIAVALLATFLAGFAGGYLFNFTSKPTGAQAQTIRITVSTTTSLYQTHLLDDLLADFKNTTGLSAEFSVLAKGSGEALRLLSDGSACLGFTHAPSLELKYILNGSIVRLSIFAYNEFVIVGPRDDPAGVSNATSAVDAFKKIYDAGEKGLAKFVSRGDNSGTHVRELQLWKLAGLDPSKKTWYLVSGQGMAQTLLMADNTGAYTLTDVGTLQSLVSQGKISNLVVLLRDPKLLINVYSFYVSSSQSCRSKDVSNLALLLAEYLNTRGQQLIASKYKDLFSPALQNLTTIESAWLELSKLA</sequence>
<organism evidence="2 3">
    <name type="scientific">Thermogladius calderae (strain DSM 22663 / VKM B-2946 / 1633)</name>
    <dbReference type="NCBI Taxonomy" id="1184251"/>
    <lineage>
        <taxon>Archaea</taxon>
        <taxon>Thermoproteota</taxon>
        <taxon>Thermoprotei</taxon>
        <taxon>Desulfurococcales</taxon>
        <taxon>Desulfurococcaceae</taxon>
        <taxon>Thermogladius</taxon>
    </lineage>
</organism>
<accession>I3TER7</accession>
<evidence type="ECO:0000313" key="3">
    <source>
        <dbReference type="Proteomes" id="UP000005270"/>
    </source>
</evidence>
<dbReference type="Gene3D" id="3.40.190.10">
    <property type="entry name" value="Periplasmic binding protein-like II"/>
    <property type="match status" value="2"/>
</dbReference>
<name>I3TER7_THEC1</name>
<dbReference type="KEGG" id="thg:TCELL_0831"/>
<gene>
    <name evidence="2" type="ordered locus">TCELL_0831</name>
</gene>
<dbReference type="PANTHER" id="PTHR37945">
    <property type="entry name" value="EXTRACELLULAR TUNGSTATE BINDING PROTEIN"/>
    <property type="match status" value="1"/>
</dbReference>
<dbReference type="eggNOG" id="arCOG00229">
    <property type="taxonomic scope" value="Archaea"/>
</dbReference>
<dbReference type="STRING" id="1184251.TCELL_0831"/>